<dbReference type="PANTHER" id="PTHR46040">
    <property type="entry name" value="HIGH MOBILITY GROUP PROTEIN 2"/>
    <property type="match status" value="1"/>
</dbReference>
<evidence type="ECO:0000256" key="4">
    <source>
        <dbReference type="SAM" id="MobiDB-lite"/>
    </source>
</evidence>
<dbReference type="GO" id="GO:0005634">
    <property type="term" value="C:nucleus"/>
    <property type="evidence" value="ECO:0007669"/>
    <property type="project" value="UniProtKB-UniRule"/>
</dbReference>
<feature type="compositionally biased region" description="Basic and acidic residues" evidence="4">
    <location>
        <begin position="165"/>
        <end position="174"/>
    </location>
</feature>
<accession>A0A0V0R3D2</accession>
<name>A0A0V0R3D2_PSEPJ</name>
<dbReference type="InterPro" id="IPR009071">
    <property type="entry name" value="HMG_box_dom"/>
</dbReference>
<protein>
    <submittedName>
        <fullName evidence="6">High mobility group box domain</fullName>
    </submittedName>
</protein>
<reference evidence="6 7" key="1">
    <citation type="journal article" date="2015" name="Sci. Rep.">
        <title>Genome of the facultative scuticociliatosis pathogen Pseudocohnilembus persalinus provides insight into its virulence through horizontal gene transfer.</title>
        <authorList>
            <person name="Xiong J."/>
            <person name="Wang G."/>
            <person name="Cheng J."/>
            <person name="Tian M."/>
            <person name="Pan X."/>
            <person name="Warren A."/>
            <person name="Jiang C."/>
            <person name="Yuan D."/>
            <person name="Miao W."/>
        </authorList>
    </citation>
    <scope>NUCLEOTIDE SEQUENCE [LARGE SCALE GENOMIC DNA]</scope>
    <source>
        <strain evidence="6">36N120E</strain>
    </source>
</reference>
<dbReference type="EMBL" id="LDAU01000057">
    <property type="protein sequence ID" value="KRX08832.1"/>
    <property type="molecule type" value="Genomic_DNA"/>
</dbReference>
<dbReference type="PANTHER" id="PTHR46040:SF3">
    <property type="entry name" value="HIGH MOBILITY GROUP PROTEIN 2"/>
    <property type="match status" value="1"/>
</dbReference>
<dbReference type="PROSITE" id="PS50118">
    <property type="entry name" value="HMG_BOX_2"/>
    <property type="match status" value="1"/>
</dbReference>
<dbReference type="InterPro" id="IPR036910">
    <property type="entry name" value="HMG_box_dom_sf"/>
</dbReference>
<comment type="caution">
    <text evidence="6">The sequence shown here is derived from an EMBL/GenBank/DDBJ whole genome shotgun (WGS) entry which is preliminary data.</text>
</comment>
<dbReference type="OMA" id="TEMSDIC"/>
<keyword evidence="7" id="KW-1185">Reference proteome</keyword>
<organism evidence="6 7">
    <name type="scientific">Pseudocohnilembus persalinus</name>
    <name type="common">Ciliate</name>
    <dbReference type="NCBI Taxonomy" id="266149"/>
    <lineage>
        <taxon>Eukaryota</taxon>
        <taxon>Sar</taxon>
        <taxon>Alveolata</taxon>
        <taxon>Ciliophora</taxon>
        <taxon>Intramacronucleata</taxon>
        <taxon>Oligohymenophorea</taxon>
        <taxon>Scuticociliatia</taxon>
        <taxon>Philasterida</taxon>
        <taxon>Pseudocohnilembidae</taxon>
        <taxon>Pseudocohnilembus</taxon>
    </lineage>
</organism>
<evidence type="ECO:0000313" key="7">
    <source>
        <dbReference type="Proteomes" id="UP000054937"/>
    </source>
</evidence>
<evidence type="ECO:0000256" key="1">
    <source>
        <dbReference type="ARBA" id="ARBA00023125"/>
    </source>
</evidence>
<dbReference type="Proteomes" id="UP000054937">
    <property type="component" value="Unassembled WGS sequence"/>
</dbReference>
<dbReference type="SUPFAM" id="SSF47095">
    <property type="entry name" value="HMG-box"/>
    <property type="match status" value="1"/>
</dbReference>
<feature type="DNA-binding region" description="HMG box" evidence="3">
    <location>
        <begin position="75"/>
        <end position="143"/>
    </location>
</feature>
<dbReference type="InterPro" id="IPR051965">
    <property type="entry name" value="ChromReg_NeuronalGeneExpr"/>
</dbReference>
<evidence type="ECO:0000313" key="6">
    <source>
        <dbReference type="EMBL" id="KRX08832.1"/>
    </source>
</evidence>
<feature type="region of interest" description="Disordered" evidence="4">
    <location>
        <begin position="34"/>
        <end position="75"/>
    </location>
</feature>
<dbReference type="InParanoid" id="A0A0V0R3D2"/>
<dbReference type="OrthoDB" id="1919336at2759"/>
<evidence type="ECO:0000259" key="5">
    <source>
        <dbReference type="PROSITE" id="PS50118"/>
    </source>
</evidence>
<dbReference type="Pfam" id="PF00505">
    <property type="entry name" value="HMG_box"/>
    <property type="match status" value="1"/>
</dbReference>
<dbReference type="GO" id="GO:0003677">
    <property type="term" value="F:DNA binding"/>
    <property type="evidence" value="ECO:0007669"/>
    <property type="project" value="UniProtKB-UniRule"/>
</dbReference>
<dbReference type="AlphaFoldDB" id="A0A0V0R3D2"/>
<sequence length="193" mass="22382">MDVKSLAFMQLFTERCSKFFTEMSDICDAYNKQFGGNAKSNPKQKLSGDNLDSESNSKKGSKSKKKKEARDPNLPKQPLTAFIIYFKEKQKKLKEKYPELNVTEISKLVSKEWNALSPSKQQPYHDQAVEKRQEYIKQMKEYKKNNPELNVKIPGENTKKKQKQIKSDEKENSKTKKNILQSSDESSDKDESE</sequence>
<keyword evidence="2 3" id="KW-0539">Nucleus</keyword>
<evidence type="ECO:0000256" key="2">
    <source>
        <dbReference type="ARBA" id="ARBA00023242"/>
    </source>
</evidence>
<evidence type="ECO:0000256" key="3">
    <source>
        <dbReference type="PROSITE-ProRule" id="PRU00267"/>
    </source>
</evidence>
<keyword evidence="1 3" id="KW-0238">DNA-binding</keyword>
<feature type="region of interest" description="Disordered" evidence="4">
    <location>
        <begin position="141"/>
        <end position="193"/>
    </location>
</feature>
<gene>
    <name evidence="6" type="ORF">PPERSA_08936</name>
</gene>
<proteinExistence type="predicted"/>
<dbReference type="Gene3D" id="1.10.30.10">
    <property type="entry name" value="High mobility group box domain"/>
    <property type="match status" value="1"/>
</dbReference>
<feature type="domain" description="HMG box" evidence="5">
    <location>
        <begin position="75"/>
        <end position="143"/>
    </location>
</feature>
<dbReference type="GO" id="GO:0010468">
    <property type="term" value="P:regulation of gene expression"/>
    <property type="evidence" value="ECO:0007669"/>
    <property type="project" value="TreeGrafter"/>
</dbReference>
<dbReference type="SMART" id="SM00398">
    <property type="entry name" value="HMG"/>
    <property type="match status" value="1"/>
</dbReference>